<evidence type="ECO:0000259" key="6">
    <source>
        <dbReference type="PROSITE" id="PS50089"/>
    </source>
</evidence>
<dbReference type="SMART" id="SM00064">
    <property type="entry name" value="FYVE"/>
    <property type="match status" value="1"/>
</dbReference>
<dbReference type="GeneID" id="8438728"/>
<dbReference type="InParanoid" id="C4JJ72"/>
<evidence type="ECO:0000256" key="2">
    <source>
        <dbReference type="ARBA" id="ARBA00022771"/>
    </source>
</evidence>
<feature type="region of interest" description="Disordered" evidence="5">
    <location>
        <begin position="227"/>
        <end position="324"/>
    </location>
</feature>
<dbReference type="STRING" id="336963.C4JJ72"/>
<name>C4JJ72_UNCRE</name>
<dbReference type="PROSITE" id="PS50089">
    <property type="entry name" value="ZF_RING_2"/>
    <property type="match status" value="1"/>
</dbReference>
<feature type="domain" description="RING-type" evidence="6">
    <location>
        <begin position="548"/>
        <end position="589"/>
    </location>
</feature>
<dbReference type="GO" id="GO:0008270">
    <property type="term" value="F:zinc ion binding"/>
    <property type="evidence" value="ECO:0007669"/>
    <property type="project" value="UniProtKB-KW"/>
</dbReference>
<dbReference type="InterPro" id="IPR013083">
    <property type="entry name" value="Znf_RING/FYVE/PHD"/>
</dbReference>
<feature type="compositionally biased region" description="Low complexity" evidence="5">
    <location>
        <begin position="146"/>
        <end position="155"/>
    </location>
</feature>
<feature type="region of interest" description="Disordered" evidence="5">
    <location>
        <begin position="1"/>
        <end position="155"/>
    </location>
</feature>
<dbReference type="EMBL" id="CH476615">
    <property type="protein sequence ID" value="EEP76830.1"/>
    <property type="molecule type" value="Genomic_DNA"/>
</dbReference>
<dbReference type="OrthoDB" id="660555at2759"/>
<keyword evidence="1" id="KW-0479">Metal-binding</keyword>
<dbReference type="InterPro" id="IPR017455">
    <property type="entry name" value="Znf_FYVE-rel"/>
</dbReference>
<dbReference type="Gene3D" id="3.30.40.10">
    <property type="entry name" value="Zinc/RING finger domain, C3HC4 (zinc finger)"/>
    <property type="match status" value="2"/>
</dbReference>
<evidence type="ECO:0008006" key="10">
    <source>
        <dbReference type="Google" id="ProtNLM"/>
    </source>
</evidence>
<keyword evidence="2 4" id="KW-0863">Zinc-finger</keyword>
<gene>
    <name evidence="8" type="ORF">UREG_01679</name>
</gene>
<keyword evidence="9" id="KW-1185">Reference proteome</keyword>
<evidence type="ECO:0000256" key="3">
    <source>
        <dbReference type="ARBA" id="ARBA00022833"/>
    </source>
</evidence>
<dbReference type="PROSITE" id="PS50178">
    <property type="entry name" value="ZF_FYVE"/>
    <property type="match status" value="1"/>
</dbReference>
<evidence type="ECO:0000313" key="9">
    <source>
        <dbReference type="Proteomes" id="UP000002058"/>
    </source>
</evidence>
<dbReference type="eggNOG" id="KOG1819">
    <property type="taxonomic scope" value="Eukaryota"/>
</dbReference>
<dbReference type="SUPFAM" id="SSF57903">
    <property type="entry name" value="FYVE/PHD zinc finger"/>
    <property type="match status" value="1"/>
</dbReference>
<protein>
    <recommendedName>
        <fullName evidence="10">FYVE-type domain-containing protein</fullName>
    </recommendedName>
</protein>
<dbReference type="Pfam" id="PF01363">
    <property type="entry name" value="FYVE"/>
    <property type="match status" value="1"/>
</dbReference>
<dbReference type="AlphaFoldDB" id="C4JJ72"/>
<dbReference type="VEuPathDB" id="FungiDB:UREG_01679"/>
<dbReference type="eggNOG" id="KOG1729">
    <property type="taxonomic scope" value="Eukaryota"/>
</dbReference>
<dbReference type="InterPro" id="IPR011011">
    <property type="entry name" value="Znf_FYVE_PHD"/>
</dbReference>
<dbReference type="PANTHER" id="PTHR23164">
    <property type="entry name" value="EARLY ENDOSOME ANTIGEN 1"/>
    <property type="match status" value="1"/>
</dbReference>
<dbReference type="RefSeq" id="XP_002542163.1">
    <property type="nucleotide sequence ID" value="XM_002542117.1"/>
</dbReference>
<feature type="compositionally biased region" description="Polar residues" evidence="5">
    <location>
        <begin position="83"/>
        <end position="96"/>
    </location>
</feature>
<dbReference type="SMART" id="SM00184">
    <property type="entry name" value="RING"/>
    <property type="match status" value="1"/>
</dbReference>
<reference evidence="9" key="1">
    <citation type="journal article" date="2009" name="Genome Res.">
        <title>Comparative genomic analyses of the human fungal pathogens Coccidioides and their relatives.</title>
        <authorList>
            <person name="Sharpton T.J."/>
            <person name="Stajich J.E."/>
            <person name="Rounsley S.D."/>
            <person name="Gardner M.J."/>
            <person name="Wortman J.R."/>
            <person name="Jordar V.S."/>
            <person name="Maiti R."/>
            <person name="Kodira C.D."/>
            <person name="Neafsey D.E."/>
            <person name="Zeng Q."/>
            <person name="Hung C.-Y."/>
            <person name="McMahan C."/>
            <person name="Muszewska A."/>
            <person name="Grynberg M."/>
            <person name="Mandel M.A."/>
            <person name="Kellner E.M."/>
            <person name="Barker B.M."/>
            <person name="Galgiani J.N."/>
            <person name="Orbach M.J."/>
            <person name="Kirkland T.N."/>
            <person name="Cole G.T."/>
            <person name="Henn M.R."/>
            <person name="Birren B.W."/>
            <person name="Taylor J.W."/>
        </authorList>
    </citation>
    <scope>NUCLEOTIDE SEQUENCE [LARGE SCALE GENOMIC DNA]</scope>
    <source>
        <strain evidence="9">UAMH 1704</strain>
    </source>
</reference>
<keyword evidence="3" id="KW-0862">Zinc</keyword>
<dbReference type="HOGENOM" id="CLU_022550_2_0_1"/>
<dbReference type="InterPro" id="IPR001841">
    <property type="entry name" value="Znf_RING"/>
</dbReference>
<accession>C4JJ72</accession>
<feature type="domain" description="FYVE-type" evidence="7">
    <location>
        <begin position="181"/>
        <end position="297"/>
    </location>
</feature>
<evidence type="ECO:0000256" key="4">
    <source>
        <dbReference type="PROSITE-ProRule" id="PRU00175"/>
    </source>
</evidence>
<evidence type="ECO:0000259" key="7">
    <source>
        <dbReference type="PROSITE" id="PS50178"/>
    </source>
</evidence>
<evidence type="ECO:0000313" key="8">
    <source>
        <dbReference type="EMBL" id="EEP76830.1"/>
    </source>
</evidence>
<organism evidence="8 9">
    <name type="scientific">Uncinocarpus reesii (strain UAMH 1704)</name>
    <dbReference type="NCBI Taxonomy" id="336963"/>
    <lineage>
        <taxon>Eukaryota</taxon>
        <taxon>Fungi</taxon>
        <taxon>Dikarya</taxon>
        <taxon>Ascomycota</taxon>
        <taxon>Pezizomycotina</taxon>
        <taxon>Eurotiomycetes</taxon>
        <taxon>Eurotiomycetidae</taxon>
        <taxon>Onygenales</taxon>
        <taxon>Onygenaceae</taxon>
        <taxon>Uncinocarpus</taxon>
    </lineage>
</organism>
<evidence type="ECO:0000256" key="5">
    <source>
        <dbReference type="SAM" id="MobiDB-lite"/>
    </source>
</evidence>
<feature type="compositionally biased region" description="Low complexity" evidence="5">
    <location>
        <begin position="305"/>
        <end position="320"/>
    </location>
</feature>
<proteinExistence type="predicted"/>
<dbReference type="PANTHER" id="PTHR23164:SF30">
    <property type="entry name" value="EARLY ENDOSOME ANTIGEN 1"/>
    <property type="match status" value="1"/>
</dbReference>
<dbReference type="SUPFAM" id="SSF57850">
    <property type="entry name" value="RING/U-box"/>
    <property type="match status" value="1"/>
</dbReference>
<dbReference type="InterPro" id="IPR000306">
    <property type="entry name" value="Znf_FYVE"/>
</dbReference>
<dbReference type="Proteomes" id="UP000002058">
    <property type="component" value="Unassembled WGS sequence"/>
</dbReference>
<dbReference type="OMA" id="CWCKFHE"/>
<evidence type="ECO:0000256" key="1">
    <source>
        <dbReference type="ARBA" id="ARBA00022723"/>
    </source>
</evidence>
<sequence length="592" mass="64458">MPPPTTAPSNSKNNPRAVGQTARAAGDPASTGSLSTPIIPVVDLTGDSPEPQPSRTGRGIRVSSQESDPHGQTWPEFLREQSPGRQAANSSNNSGSCLRETSRKRRLGSAASETGAERVRSSGAGSSSRRRGNHGLLETRSDDAVSTTTLRTSSTAARQLNSLRHRERSFTDYQLPKWQPDSEVSQCPICGLTFSFWCRKHHCRKCGRVVCASCSPHRITIPRQFIVRPPESRTSSSTNPRPTPPNAQVINLIDGEDDAIRTGTPSRAPGRQTQPSNPALGGGEEVRLCNPCVPDPNPEPPRRYSVVGSSGHSSPSGAASLRHPPPLFSSSMGSSELYNHLPSFHRPSASLGSTSLVDVDATREFRRHRSRGGASQAESPELHRAGQTGIRNDQLPLYGAFDYTLPPVASGVRSRQRLPQSMGQHPSIPTYPPLTANDPVSIHSRGSHPELGYISVNSLFRNRPDRPLPNPPWPQQAHPEFEPDLCPICNRTLSGDEEAREAHVRVCIQSHTSSNGESSDSPSGNAQMVHFKATEKDCLSEDGAPQECTICMEEYEVGAELTRLLCFCKFHKSCITGWFRRKEECPLHKVLT</sequence>
<dbReference type="KEGG" id="ure:UREG_01679"/>
<dbReference type="Pfam" id="PF13639">
    <property type="entry name" value="zf-RING_2"/>
    <property type="match status" value="1"/>
</dbReference>
<feature type="compositionally biased region" description="Low complexity" evidence="5">
    <location>
        <begin position="228"/>
        <end position="240"/>
    </location>
</feature>